<dbReference type="PANTHER" id="PTHR10183">
    <property type="entry name" value="CALPAIN"/>
    <property type="match status" value="1"/>
</dbReference>
<dbReference type="GO" id="GO:0006508">
    <property type="term" value="P:proteolysis"/>
    <property type="evidence" value="ECO:0007669"/>
    <property type="project" value="UniProtKB-KW"/>
</dbReference>
<evidence type="ECO:0000256" key="3">
    <source>
        <dbReference type="ARBA" id="ARBA00022801"/>
    </source>
</evidence>
<dbReference type="Gene3D" id="3.90.70.10">
    <property type="entry name" value="Cysteine proteinases"/>
    <property type="match status" value="1"/>
</dbReference>
<evidence type="ECO:0000256" key="2">
    <source>
        <dbReference type="ARBA" id="ARBA00022670"/>
    </source>
</evidence>
<keyword evidence="9" id="KW-1185">Reference proteome</keyword>
<reference evidence="8" key="2">
    <citation type="submission" date="2023-05" db="EMBL/GenBank/DDBJ databases">
        <authorList>
            <person name="Fouks B."/>
        </authorList>
    </citation>
    <scope>NUCLEOTIDE SEQUENCE</scope>
    <source>
        <strain evidence="8">Stay&amp;Tobe</strain>
        <tissue evidence="8">Testes</tissue>
    </source>
</reference>
<comment type="caution">
    <text evidence="6">Lacks conserved residue(s) required for the propagation of feature annotation.</text>
</comment>
<sequence>MSNNLLQEFPTRISCEVNANWVSVVHIYEGAQLYDDKNTKFKQGNLGDCWLAAAIESLRHDNNKQAFEKVVQGELTYKFWQEGDYNREIILQSNAIPVNDAGEPEFMRSIDGTEYWGILLEKAYAKWVGSYEGLTGGFWSDAMQSFTGGVIERIKLQDRAPENLFNIMLQSFQNGSSLCCIIKKDINEQEMERYHTCCCISIEEGASKVMIRDPYVISDCHEMTFSEFVNEYHRLDICHSNLDNFKEFQRKNISPGEWQENIIKLKEGKNELSIELTETDDDGEGCSFLIEVIQTLKPDGQLGLWQKAKEIEVNYEDKMEFIKYPQQAFPFIVPQGNYSITFRDTPPDAFVRVFSKKHYPVQLN</sequence>
<dbReference type="InterPro" id="IPR038765">
    <property type="entry name" value="Papain-like_cys_pep_sf"/>
</dbReference>
<dbReference type="GO" id="GO:0005737">
    <property type="term" value="C:cytoplasm"/>
    <property type="evidence" value="ECO:0007669"/>
    <property type="project" value="TreeGrafter"/>
</dbReference>
<dbReference type="EMBL" id="JASPKZ010008378">
    <property type="protein sequence ID" value="KAJ9579744.1"/>
    <property type="molecule type" value="Genomic_DNA"/>
</dbReference>
<dbReference type="PROSITE" id="PS00139">
    <property type="entry name" value="THIOL_PROTEASE_CYS"/>
    <property type="match status" value="1"/>
</dbReference>
<proteinExistence type="inferred from homology"/>
<dbReference type="PANTHER" id="PTHR10183:SF433">
    <property type="entry name" value="CALPAIN-A-RELATED"/>
    <property type="match status" value="1"/>
</dbReference>
<dbReference type="InterPro" id="IPR022684">
    <property type="entry name" value="Calpain_cysteine_protease"/>
</dbReference>
<evidence type="ECO:0000313" key="9">
    <source>
        <dbReference type="Proteomes" id="UP001233999"/>
    </source>
</evidence>
<evidence type="ECO:0000256" key="4">
    <source>
        <dbReference type="ARBA" id="ARBA00022807"/>
    </source>
</evidence>
<dbReference type="AlphaFoldDB" id="A0AAD7ZFP3"/>
<comment type="similarity">
    <text evidence="1">Belongs to the peptidase C2 family.</text>
</comment>
<dbReference type="SUPFAM" id="SSF54001">
    <property type="entry name" value="Cysteine proteinases"/>
    <property type="match status" value="1"/>
</dbReference>
<accession>A0AAD7ZFP3</accession>
<evidence type="ECO:0000256" key="6">
    <source>
        <dbReference type="PROSITE-ProRule" id="PRU00239"/>
    </source>
</evidence>
<keyword evidence="4" id="KW-0788">Thiol protease</keyword>
<dbReference type="PROSITE" id="PS50203">
    <property type="entry name" value="CALPAIN_CAT"/>
    <property type="match status" value="1"/>
</dbReference>
<dbReference type="SMART" id="SM00230">
    <property type="entry name" value="CysPc"/>
    <property type="match status" value="1"/>
</dbReference>
<feature type="active site" evidence="5">
    <location>
        <position position="49"/>
    </location>
</feature>
<feature type="domain" description="Calpain catalytic" evidence="7">
    <location>
        <begin position="39"/>
        <end position="178"/>
    </location>
</feature>
<keyword evidence="3" id="KW-0378">Hydrolase</keyword>
<evidence type="ECO:0000256" key="5">
    <source>
        <dbReference type="PIRSR" id="PIRSR622684-1"/>
    </source>
</evidence>
<keyword evidence="2" id="KW-0645">Protease</keyword>
<dbReference type="Pfam" id="PF00648">
    <property type="entry name" value="Peptidase_C2"/>
    <property type="match status" value="1"/>
</dbReference>
<evidence type="ECO:0000256" key="1">
    <source>
        <dbReference type="ARBA" id="ARBA00007623"/>
    </source>
</evidence>
<name>A0AAD7ZFP3_DIPPU</name>
<organism evidence="8 9">
    <name type="scientific">Diploptera punctata</name>
    <name type="common">Pacific beetle cockroach</name>
    <dbReference type="NCBI Taxonomy" id="6984"/>
    <lineage>
        <taxon>Eukaryota</taxon>
        <taxon>Metazoa</taxon>
        <taxon>Ecdysozoa</taxon>
        <taxon>Arthropoda</taxon>
        <taxon>Hexapoda</taxon>
        <taxon>Insecta</taxon>
        <taxon>Pterygota</taxon>
        <taxon>Neoptera</taxon>
        <taxon>Polyneoptera</taxon>
        <taxon>Dictyoptera</taxon>
        <taxon>Blattodea</taxon>
        <taxon>Blaberoidea</taxon>
        <taxon>Blaberidae</taxon>
        <taxon>Diplopterinae</taxon>
        <taxon>Diploptera</taxon>
    </lineage>
</organism>
<dbReference type="GO" id="GO:0004198">
    <property type="term" value="F:calcium-dependent cysteine-type endopeptidase activity"/>
    <property type="evidence" value="ECO:0007669"/>
    <property type="project" value="InterPro"/>
</dbReference>
<evidence type="ECO:0000313" key="8">
    <source>
        <dbReference type="EMBL" id="KAJ9579744.1"/>
    </source>
</evidence>
<reference evidence="8" key="1">
    <citation type="journal article" date="2023" name="IScience">
        <title>Live-bearing cockroach genome reveals convergent evolutionary mechanisms linked to viviparity in insects and beyond.</title>
        <authorList>
            <person name="Fouks B."/>
            <person name="Harrison M.C."/>
            <person name="Mikhailova A.A."/>
            <person name="Marchal E."/>
            <person name="English S."/>
            <person name="Carruthers M."/>
            <person name="Jennings E.C."/>
            <person name="Chiamaka E.L."/>
            <person name="Frigard R.A."/>
            <person name="Pippel M."/>
            <person name="Attardo G.M."/>
            <person name="Benoit J.B."/>
            <person name="Bornberg-Bauer E."/>
            <person name="Tobe S.S."/>
        </authorList>
    </citation>
    <scope>NUCLEOTIDE SEQUENCE</scope>
    <source>
        <strain evidence="8">Stay&amp;Tobe</strain>
    </source>
</reference>
<dbReference type="InterPro" id="IPR001300">
    <property type="entry name" value="Peptidase_C2_calpain_cat"/>
</dbReference>
<protein>
    <recommendedName>
        <fullName evidence="7">Calpain catalytic domain-containing protein</fullName>
    </recommendedName>
</protein>
<evidence type="ECO:0000259" key="7">
    <source>
        <dbReference type="PROSITE" id="PS50203"/>
    </source>
</evidence>
<dbReference type="Proteomes" id="UP001233999">
    <property type="component" value="Unassembled WGS sequence"/>
</dbReference>
<comment type="caution">
    <text evidence="8">The sequence shown here is derived from an EMBL/GenBank/DDBJ whole genome shotgun (WGS) entry which is preliminary data.</text>
</comment>
<dbReference type="PRINTS" id="PR00704">
    <property type="entry name" value="CALPAIN"/>
</dbReference>
<gene>
    <name evidence="8" type="ORF">L9F63_004581</name>
</gene>
<dbReference type="InterPro" id="IPR000169">
    <property type="entry name" value="Pept_cys_AS"/>
</dbReference>